<proteinExistence type="predicted"/>
<dbReference type="AlphaFoldDB" id="Q81H78"/>
<name>Q81H78_BACCR</name>
<organism evidence="1 2">
    <name type="scientific">Bacillus cereus (strain ATCC 14579 / DSM 31 / CCUG 7414 / JCM 2152 / NBRC 15305 / NCIMB 9373 / NCTC 2599 / NRRL B-3711)</name>
    <dbReference type="NCBI Taxonomy" id="226900"/>
    <lineage>
        <taxon>Bacteria</taxon>
        <taxon>Bacillati</taxon>
        <taxon>Bacillota</taxon>
        <taxon>Bacilli</taxon>
        <taxon>Bacillales</taxon>
        <taxon>Bacillaceae</taxon>
        <taxon>Bacillus</taxon>
        <taxon>Bacillus cereus group</taxon>
    </lineage>
</organism>
<dbReference type="Proteomes" id="UP000001417">
    <property type="component" value="Chromosome"/>
</dbReference>
<sequence>MLTIIKTILDVIVGVKERDYVKNTFNQLLKEKNITNYQYIRTAGNQILIDDRDILYVIHDKGWVSRGYGRITDIELSIDDSVAFQSSLSSATGRAIAGGVLAGGVGAIIGGVTGRKNGKKIVHRITLTISFNTPDRPYARVTFLDNQQGVDIYSDEYKRAEEDALYWSKLISSLMN</sequence>
<dbReference type="RefSeq" id="WP_011109870.1">
    <property type="nucleotide sequence ID" value="NZ_CP034551.1"/>
</dbReference>
<protein>
    <submittedName>
        <fullName evidence="1">Uncharacterized protein</fullName>
    </submittedName>
</protein>
<dbReference type="HOGENOM" id="CLU_1522237_0_0_9"/>
<keyword evidence="2" id="KW-1185">Reference proteome</keyword>
<evidence type="ECO:0000313" key="2">
    <source>
        <dbReference type="Proteomes" id="UP000001417"/>
    </source>
</evidence>
<dbReference type="PATRIC" id="fig|226900.8.peg.892"/>
<accession>Q81H78</accession>
<gene>
    <name evidence="1" type="ordered locus">BC_0943</name>
</gene>
<dbReference type="KEGG" id="bce:BC0943"/>
<evidence type="ECO:0000313" key="1">
    <source>
        <dbReference type="EMBL" id="AAP07930.1"/>
    </source>
</evidence>
<reference evidence="1 2" key="1">
    <citation type="journal article" date="2003" name="Nature">
        <title>Genome sequence of Bacillus cereus and comparative analysis with Bacillus anthracis.</title>
        <authorList>
            <person name="Ivanova N."/>
            <person name="Sorokin A."/>
            <person name="Anderson I."/>
            <person name="Galleron N."/>
            <person name="Candelon B."/>
            <person name="Kapatral V."/>
            <person name="Bhattacharyya A."/>
            <person name="Reznik G."/>
            <person name="Mikhailova N."/>
            <person name="Lapidus A."/>
            <person name="Chu L."/>
            <person name="Mazur M."/>
            <person name="Goltsman E."/>
            <person name="Larsen N."/>
            <person name="D'Souza M."/>
            <person name="Walunas T."/>
            <person name="Grechkin Y."/>
            <person name="Pusch G."/>
            <person name="Haselkorn R."/>
            <person name="Fonstein M."/>
            <person name="Ehrlich S.D."/>
            <person name="Overbeek R."/>
            <person name="Kyrpides N."/>
        </authorList>
    </citation>
    <scope>NUCLEOTIDE SEQUENCE [LARGE SCALE GENOMIC DNA]</scope>
    <source>
        <strain evidence="2">ATCC 14579 / DSM 31 / CCUG 7414 / JCM 2152 / NBRC 15305 / NCIMB 9373 / NCTC 2599 / NRRL B-3711</strain>
    </source>
</reference>
<dbReference type="EMBL" id="AE016877">
    <property type="protein sequence ID" value="AAP07930.1"/>
    <property type="molecule type" value="Genomic_DNA"/>
</dbReference>